<feature type="short sequence motif" description="HXTX 2" evidence="2">
    <location>
        <begin position="127"/>
        <end position="130"/>
    </location>
</feature>
<dbReference type="InterPro" id="IPR009097">
    <property type="entry name" value="Cyclic_Pdiesterase"/>
</dbReference>
<accession>A0A4Y8LB58</accession>
<protein>
    <recommendedName>
        <fullName evidence="2">RNA 2',3'-cyclic phosphodiesterase</fullName>
        <shortName evidence="2">RNA 2',3'-CPDase</shortName>
        <ecNumber evidence="2">3.1.4.58</ecNumber>
    </recommendedName>
</protein>
<dbReference type="PANTHER" id="PTHR35561">
    <property type="entry name" value="RNA 2',3'-CYCLIC PHOSPHODIESTERASE"/>
    <property type="match status" value="1"/>
</dbReference>
<evidence type="ECO:0000259" key="3">
    <source>
        <dbReference type="Pfam" id="PF02834"/>
    </source>
</evidence>
<reference evidence="4 5" key="1">
    <citation type="submission" date="2019-03" db="EMBL/GenBank/DDBJ databases">
        <authorList>
            <person name="Yang Y."/>
        </authorList>
    </citation>
    <scope>NUCLEOTIDE SEQUENCE [LARGE SCALE GENOMIC DNA]</scope>
    <source>
        <strain evidence="4 5">ASL-1</strain>
    </source>
</reference>
<sequence>MENHYFIACTLSEEAKDQLHNIRRKYLTHDCFMKYPHQNDLHVTLSFLGAVTAQQLKIICDELSEKLMNLQQFPLTFKHISTFGSEESPRVWWTGPAESKELTALYETVQSAVSKIHKNENRPFRPHVTLAKKWKGEKGEVFKGSIEPVSDWIKYVTIYEINPGQIPLYTNFASYKLKESGENHGTVN</sequence>
<keyword evidence="5" id="KW-1185">Reference proteome</keyword>
<dbReference type="OrthoDB" id="9789350at2"/>
<dbReference type="Pfam" id="PF02834">
    <property type="entry name" value="LigT_PEase"/>
    <property type="match status" value="1"/>
</dbReference>
<dbReference type="GO" id="GO:0008664">
    <property type="term" value="F:RNA 2',3'-cyclic 3'-phosphodiesterase activity"/>
    <property type="evidence" value="ECO:0007669"/>
    <property type="project" value="UniProtKB-EC"/>
</dbReference>
<feature type="active site" description="Proton donor" evidence="2">
    <location>
        <position position="42"/>
    </location>
</feature>
<comment type="catalytic activity">
    <reaction evidence="2">
        <text>a 3'-end 2',3'-cyclophospho-ribonucleotide-RNA + H2O = a 3'-end 2'-phospho-ribonucleotide-RNA + H(+)</text>
        <dbReference type="Rhea" id="RHEA:11828"/>
        <dbReference type="Rhea" id="RHEA-COMP:10464"/>
        <dbReference type="Rhea" id="RHEA-COMP:17353"/>
        <dbReference type="ChEBI" id="CHEBI:15377"/>
        <dbReference type="ChEBI" id="CHEBI:15378"/>
        <dbReference type="ChEBI" id="CHEBI:83064"/>
        <dbReference type="ChEBI" id="CHEBI:173113"/>
        <dbReference type="EC" id="3.1.4.58"/>
    </reaction>
</comment>
<keyword evidence="1 2" id="KW-0378">Hydrolase</keyword>
<dbReference type="NCBIfam" id="TIGR02258">
    <property type="entry name" value="2_5_ligase"/>
    <property type="match status" value="1"/>
</dbReference>
<dbReference type="EMBL" id="SORX01000014">
    <property type="protein sequence ID" value="TFD98270.1"/>
    <property type="molecule type" value="Genomic_DNA"/>
</dbReference>
<evidence type="ECO:0000256" key="1">
    <source>
        <dbReference type="ARBA" id="ARBA00022801"/>
    </source>
</evidence>
<dbReference type="Gene3D" id="3.90.1140.10">
    <property type="entry name" value="Cyclic phosphodiesterase"/>
    <property type="match status" value="1"/>
</dbReference>
<comment type="function">
    <text evidence="2">Hydrolyzes RNA 2',3'-cyclic phosphodiester to an RNA 2'-phosphomonoester.</text>
</comment>
<dbReference type="RefSeq" id="WP_134382997.1">
    <property type="nucleotide sequence ID" value="NZ_SORX01000014.1"/>
</dbReference>
<dbReference type="Proteomes" id="UP000297776">
    <property type="component" value="Unassembled WGS sequence"/>
</dbReference>
<name>A0A4Y8LB58_9BACL</name>
<comment type="similarity">
    <text evidence="2">Belongs to the 2H phosphoesterase superfamily. ThpR family.</text>
</comment>
<feature type="short sequence motif" description="HXTX 1" evidence="2">
    <location>
        <begin position="42"/>
        <end position="45"/>
    </location>
</feature>
<dbReference type="AlphaFoldDB" id="A0A4Y8LB58"/>
<dbReference type="SUPFAM" id="SSF55144">
    <property type="entry name" value="LigT-like"/>
    <property type="match status" value="1"/>
</dbReference>
<feature type="active site" description="Proton acceptor" evidence="2">
    <location>
        <position position="127"/>
    </location>
</feature>
<evidence type="ECO:0000256" key="2">
    <source>
        <dbReference type="HAMAP-Rule" id="MF_01940"/>
    </source>
</evidence>
<evidence type="ECO:0000313" key="5">
    <source>
        <dbReference type="Proteomes" id="UP000297776"/>
    </source>
</evidence>
<dbReference type="InterPro" id="IPR014051">
    <property type="entry name" value="Phosphoesterase_HXTX"/>
</dbReference>
<organism evidence="4 5">
    <name type="scientific">Jeotgalibacillus salarius</name>
    <dbReference type="NCBI Taxonomy" id="546023"/>
    <lineage>
        <taxon>Bacteria</taxon>
        <taxon>Bacillati</taxon>
        <taxon>Bacillota</taxon>
        <taxon>Bacilli</taxon>
        <taxon>Bacillales</taxon>
        <taxon>Caryophanaceae</taxon>
        <taxon>Jeotgalibacillus</taxon>
    </lineage>
</organism>
<dbReference type="GO" id="GO:0004113">
    <property type="term" value="F:2',3'-cyclic-nucleotide 3'-phosphodiesterase activity"/>
    <property type="evidence" value="ECO:0007669"/>
    <property type="project" value="InterPro"/>
</dbReference>
<evidence type="ECO:0000313" key="4">
    <source>
        <dbReference type="EMBL" id="TFD98270.1"/>
    </source>
</evidence>
<dbReference type="HAMAP" id="MF_01940">
    <property type="entry name" value="RNA_CPDase"/>
    <property type="match status" value="1"/>
</dbReference>
<feature type="domain" description="Phosphoesterase HXTX" evidence="3">
    <location>
        <begin position="12"/>
        <end position="93"/>
    </location>
</feature>
<dbReference type="InterPro" id="IPR004175">
    <property type="entry name" value="RNA_CPDase"/>
</dbReference>
<proteinExistence type="inferred from homology"/>
<gene>
    <name evidence="4" type="primary">thpR</name>
    <name evidence="4" type="ORF">E2626_16005</name>
</gene>
<comment type="caution">
    <text evidence="4">The sequence shown here is derived from an EMBL/GenBank/DDBJ whole genome shotgun (WGS) entry which is preliminary data.</text>
</comment>
<dbReference type="EC" id="3.1.4.58" evidence="2"/>
<dbReference type="PANTHER" id="PTHR35561:SF1">
    <property type="entry name" value="RNA 2',3'-CYCLIC PHOSPHODIESTERASE"/>
    <property type="match status" value="1"/>
</dbReference>